<sequence length="34" mass="3966">MVCSRYLLHEYTQIFLSRQAIYASSNIQKAALFV</sequence>
<organism evidence="1">
    <name type="scientific">Rhizophora mucronata</name>
    <name type="common">Asiatic mangrove</name>
    <dbReference type="NCBI Taxonomy" id="61149"/>
    <lineage>
        <taxon>Eukaryota</taxon>
        <taxon>Viridiplantae</taxon>
        <taxon>Streptophyta</taxon>
        <taxon>Embryophyta</taxon>
        <taxon>Tracheophyta</taxon>
        <taxon>Spermatophyta</taxon>
        <taxon>Magnoliopsida</taxon>
        <taxon>eudicotyledons</taxon>
        <taxon>Gunneridae</taxon>
        <taxon>Pentapetalae</taxon>
        <taxon>rosids</taxon>
        <taxon>fabids</taxon>
        <taxon>Malpighiales</taxon>
        <taxon>Rhizophoraceae</taxon>
        <taxon>Rhizophora</taxon>
    </lineage>
</organism>
<accession>A0A2P2QCM7</accession>
<proteinExistence type="predicted"/>
<reference evidence="1" key="1">
    <citation type="submission" date="2018-02" db="EMBL/GenBank/DDBJ databases">
        <title>Rhizophora mucronata_Transcriptome.</title>
        <authorList>
            <person name="Meera S.P."/>
            <person name="Sreeshan A."/>
            <person name="Augustine A."/>
        </authorList>
    </citation>
    <scope>NUCLEOTIDE SEQUENCE</scope>
    <source>
        <tissue evidence="1">Leaf</tissue>
    </source>
</reference>
<dbReference type="EMBL" id="GGEC01084276">
    <property type="protein sequence ID" value="MBX64760.1"/>
    <property type="molecule type" value="Transcribed_RNA"/>
</dbReference>
<protein>
    <submittedName>
        <fullName evidence="1">Uncharacterized protein</fullName>
    </submittedName>
</protein>
<dbReference type="AlphaFoldDB" id="A0A2P2QCM7"/>
<name>A0A2P2QCM7_RHIMU</name>
<evidence type="ECO:0000313" key="1">
    <source>
        <dbReference type="EMBL" id="MBX64760.1"/>
    </source>
</evidence>